<reference evidence="2 3" key="1">
    <citation type="journal article" date="2024" name="IMA Fungus">
        <title>Apiospora arundinis, a panoply of carbohydrate-active enzymes and secondary metabolites.</title>
        <authorList>
            <person name="Sorensen T."/>
            <person name="Petersen C."/>
            <person name="Muurmann A.T."/>
            <person name="Christiansen J.V."/>
            <person name="Brundto M.L."/>
            <person name="Overgaard C.K."/>
            <person name="Boysen A.T."/>
            <person name="Wollenberg R.D."/>
            <person name="Larsen T.O."/>
            <person name="Sorensen J.L."/>
            <person name="Nielsen K.L."/>
            <person name="Sondergaard T.E."/>
        </authorList>
    </citation>
    <scope>NUCLEOTIDE SEQUENCE [LARGE SCALE GENOMIC DNA]</scope>
    <source>
        <strain evidence="2 3">AAU 773</strain>
    </source>
</reference>
<evidence type="ECO:0000313" key="2">
    <source>
        <dbReference type="EMBL" id="KAK8850927.1"/>
    </source>
</evidence>
<protein>
    <submittedName>
        <fullName evidence="2">Uncharacterized protein</fullName>
    </submittedName>
</protein>
<evidence type="ECO:0000256" key="1">
    <source>
        <dbReference type="SAM" id="MobiDB-lite"/>
    </source>
</evidence>
<dbReference type="EMBL" id="JAPCWZ010000009">
    <property type="protein sequence ID" value="KAK8850927.1"/>
    <property type="molecule type" value="Genomic_DNA"/>
</dbReference>
<comment type="caution">
    <text evidence="2">The sequence shown here is derived from an EMBL/GenBank/DDBJ whole genome shotgun (WGS) entry which is preliminary data.</text>
</comment>
<accession>A0ABR2HP65</accession>
<proteinExistence type="predicted"/>
<dbReference type="Proteomes" id="UP001390339">
    <property type="component" value="Unassembled WGS sequence"/>
</dbReference>
<feature type="region of interest" description="Disordered" evidence="1">
    <location>
        <begin position="180"/>
        <end position="208"/>
    </location>
</feature>
<name>A0ABR2HP65_9PEZI</name>
<gene>
    <name evidence="2" type="ORF">PGQ11_013406</name>
</gene>
<evidence type="ECO:0000313" key="3">
    <source>
        <dbReference type="Proteomes" id="UP001390339"/>
    </source>
</evidence>
<keyword evidence="3" id="KW-1185">Reference proteome</keyword>
<organism evidence="2 3">
    <name type="scientific">Apiospora arundinis</name>
    <dbReference type="NCBI Taxonomy" id="335852"/>
    <lineage>
        <taxon>Eukaryota</taxon>
        <taxon>Fungi</taxon>
        <taxon>Dikarya</taxon>
        <taxon>Ascomycota</taxon>
        <taxon>Pezizomycotina</taxon>
        <taxon>Sordariomycetes</taxon>
        <taxon>Xylariomycetidae</taxon>
        <taxon>Amphisphaeriales</taxon>
        <taxon>Apiosporaceae</taxon>
        <taxon>Apiospora</taxon>
    </lineage>
</organism>
<sequence>MSGWRDRGRICLSFGMAGRRGRKGAGGLWFGLEIKFSPPLRTYTPPFYFWRTGFTNQDCFTHLPAITRSSDGPTINSQIVPQILGASQADVLTIYDSPHALHGSNTTGPGLCEHLGAAAHDGYVAGFGDGGEGSGGNSQSFTRALIRILDTPDRAVRGVSVVDVHRKLVNRYHVAASPPTKQIMTGRVSGDSWSSESKEEKQKRKNRRQRVFGEEAYLRTQPWLPDALRQTPVYVHLSRCRPRTEAGAAGSIVLGRLRRLGHTPAEVALMQLEGIAQAQNQGLSSSDGGNYDDDNEGAVEVTVRMRLRAPPMEGARLGRWRDWILDAPPEARGLVSVVAKPLEVSNKKTNS</sequence>